<dbReference type="AlphaFoldDB" id="A0A7D4QKL8"/>
<proteinExistence type="predicted"/>
<organism evidence="1 2">
    <name type="scientific">Mucilaginibacter mali</name>
    <dbReference type="NCBI Taxonomy" id="2740462"/>
    <lineage>
        <taxon>Bacteria</taxon>
        <taxon>Pseudomonadati</taxon>
        <taxon>Bacteroidota</taxon>
        <taxon>Sphingobacteriia</taxon>
        <taxon>Sphingobacteriales</taxon>
        <taxon>Sphingobacteriaceae</taxon>
        <taxon>Mucilaginibacter</taxon>
    </lineage>
</organism>
<sequence>MAKEDTSELFTFLEAVSPEAQDKALWLRDFVWDRYPQCNEMIYDNYNALAIGWSPTEKMSHIFCSVAIYRTNNGIHFGFYWGSQIPDPQHMLLGEGKQYRYIRVDNLVAFPETYMKQLMQDAYELSLSKVKDPKLLLVQGKTFVKGDGSGKKRVK</sequence>
<gene>
    <name evidence="1" type="ORF">HQ865_12865</name>
</gene>
<dbReference type="RefSeq" id="WP_173415283.1">
    <property type="nucleotide sequence ID" value="NZ_CP054139.1"/>
</dbReference>
<dbReference type="EMBL" id="CP054139">
    <property type="protein sequence ID" value="QKJ30610.1"/>
    <property type="molecule type" value="Genomic_DNA"/>
</dbReference>
<reference evidence="1 2" key="1">
    <citation type="submission" date="2020-05" db="EMBL/GenBank/DDBJ databases">
        <title>Mucilaginibacter mali sp. nov.</title>
        <authorList>
            <person name="Kim H.S."/>
            <person name="Lee K.C."/>
            <person name="Suh M.K."/>
            <person name="Kim J.-S."/>
            <person name="Han K.-I."/>
            <person name="Eom M.K."/>
            <person name="Shin Y.K."/>
            <person name="Lee J.-S."/>
        </authorList>
    </citation>
    <scope>NUCLEOTIDE SEQUENCE [LARGE SCALE GENOMIC DNA]</scope>
    <source>
        <strain evidence="1 2">G2-14</strain>
    </source>
</reference>
<accession>A0A7D4QKL8</accession>
<keyword evidence="2" id="KW-1185">Reference proteome</keyword>
<name>A0A7D4QKL8_9SPHI</name>
<evidence type="ECO:0008006" key="3">
    <source>
        <dbReference type="Google" id="ProtNLM"/>
    </source>
</evidence>
<evidence type="ECO:0000313" key="1">
    <source>
        <dbReference type="EMBL" id="QKJ30610.1"/>
    </source>
</evidence>
<protein>
    <recommendedName>
        <fullName evidence="3">YdhG-like domain-containing protein</fullName>
    </recommendedName>
</protein>
<dbReference type="KEGG" id="mmab:HQ865_12865"/>
<dbReference type="Proteomes" id="UP000505355">
    <property type="component" value="Chromosome"/>
</dbReference>
<evidence type="ECO:0000313" key="2">
    <source>
        <dbReference type="Proteomes" id="UP000505355"/>
    </source>
</evidence>